<dbReference type="InterPro" id="IPR019800">
    <property type="entry name" value="Glyco_hydro_3_AS"/>
</dbReference>
<keyword evidence="5" id="KW-0326">Glycosidase</keyword>
<dbReference type="Proteomes" id="UP000036932">
    <property type="component" value="Unassembled WGS sequence"/>
</dbReference>
<dbReference type="InterPro" id="IPR050226">
    <property type="entry name" value="NagZ_Beta-hexosaminidase"/>
</dbReference>
<dbReference type="InterPro" id="IPR017853">
    <property type="entry name" value="GH"/>
</dbReference>
<feature type="compositionally biased region" description="Low complexity" evidence="6">
    <location>
        <begin position="35"/>
        <end position="48"/>
    </location>
</feature>
<dbReference type="PANTHER" id="PTHR30480">
    <property type="entry name" value="BETA-HEXOSAMINIDASE-RELATED"/>
    <property type="match status" value="1"/>
</dbReference>
<dbReference type="InterPro" id="IPR036962">
    <property type="entry name" value="Glyco_hydro_3_N_sf"/>
</dbReference>
<evidence type="ECO:0000256" key="1">
    <source>
        <dbReference type="ARBA" id="ARBA00001231"/>
    </source>
</evidence>
<dbReference type="NCBIfam" id="NF003740">
    <property type="entry name" value="PRK05337.1"/>
    <property type="match status" value="1"/>
</dbReference>
<evidence type="ECO:0000256" key="2">
    <source>
        <dbReference type="ARBA" id="ARBA00005336"/>
    </source>
</evidence>
<evidence type="ECO:0000259" key="7">
    <source>
        <dbReference type="Pfam" id="PF00933"/>
    </source>
</evidence>
<dbReference type="PATRIC" id="fig|1705565.3.peg.4482"/>
<dbReference type="GO" id="GO:0005975">
    <property type="term" value="P:carbohydrate metabolic process"/>
    <property type="evidence" value="ECO:0007669"/>
    <property type="project" value="InterPro"/>
</dbReference>
<feature type="region of interest" description="Disordered" evidence="6">
    <location>
        <begin position="23"/>
        <end position="73"/>
    </location>
</feature>
<evidence type="ECO:0000256" key="3">
    <source>
        <dbReference type="ARBA" id="ARBA00012663"/>
    </source>
</evidence>
<comment type="catalytic activity">
    <reaction evidence="1">
        <text>Hydrolysis of terminal non-reducing N-acetyl-D-hexosamine residues in N-acetyl-beta-D-hexosaminides.</text>
        <dbReference type="EC" id="3.2.1.52"/>
    </reaction>
</comment>
<name>A0A0M1P5U6_9BACL</name>
<dbReference type="InterPro" id="IPR001764">
    <property type="entry name" value="Glyco_hydro_3_N"/>
</dbReference>
<dbReference type="PANTHER" id="PTHR30480:SF13">
    <property type="entry name" value="BETA-HEXOSAMINIDASE"/>
    <property type="match status" value="1"/>
</dbReference>
<evidence type="ECO:0000313" key="8">
    <source>
        <dbReference type="EMBL" id="KOR89841.1"/>
    </source>
</evidence>
<protein>
    <recommendedName>
        <fullName evidence="3">beta-N-acetylhexosaminidase</fullName>
        <ecNumber evidence="3">3.2.1.52</ecNumber>
    </recommendedName>
</protein>
<dbReference type="RefSeq" id="WP_054402851.1">
    <property type="nucleotide sequence ID" value="NZ_LIUT01000001.1"/>
</dbReference>
<organism evidence="8 9">
    <name type="scientific">Paenibacillus solani</name>
    <dbReference type="NCBI Taxonomy" id="1705565"/>
    <lineage>
        <taxon>Bacteria</taxon>
        <taxon>Bacillati</taxon>
        <taxon>Bacillota</taxon>
        <taxon>Bacilli</taxon>
        <taxon>Bacillales</taxon>
        <taxon>Paenibacillaceae</taxon>
        <taxon>Paenibacillus</taxon>
    </lineage>
</organism>
<dbReference type="AlphaFoldDB" id="A0A0M1P5U6"/>
<feature type="domain" description="Glycoside hydrolase family 3 N-terminal" evidence="7">
    <location>
        <begin position="87"/>
        <end position="404"/>
    </location>
</feature>
<keyword evidence="9" id="KW-1185">Reference proteome</keyword>
<comment type="similarity">
    <text evidence="2">Belongs to the glycosyl hydrolase 3 family.</text>
</comment>
<evidence type="ECO:0000256" key="5">
    <source>
        <dbReference type="ARBA" id="ARBA00023295"/>
    </source>
</evidence>
<reference evidence="9" key="1">
    <citation type="submission" date="2015-08" db="EMBL/GenBank/DDBJ databases">
        <title>Genome sequencing project for genomic taxonomy and phylogenomics of Bacillus-like bacteria.</title>
        <authorList>
            <person name="Liu B."/>
            <person name="Wang J."/>
            <person name="Zhu Y."/>
            <person name="Liu G."/>
            <person name="Chen Q."/>
            <person name="Chen Z."/>
            <person name="Lan J."/>
            <person name="Che J."/>
            <person name="Ge C."/>
            <person name="Shi H."/>
            <person name="Pan Z."/>
            <person name="Liu X."/>
        </authorList>
    </citation>
    <scope>NUCLEOTIDE SEQUENCE [LARGE SCALE GENOMIC DNA]</scope>
    <source>
        <strain evidence="9">FJAT-22460</strain>
    </source>
</reference>
<dbReference type="PROSITE" id="PS00775">
    <property type="entry name" value="GLYCOSYL_HYDROL_F3"/>
    <property type="match status" value="1"/>
</dbReference>
<evidence type="ECO:0000256" key="4">
    <source>
        <dbReference type="ARBA" id="ARBA00022801"/>
    </source>
</evidence>
<dbReference type="SUPFAM" id="SSF51445">
    <property type="entry name" value="(Trans)glycosidases"/>
    <property type="match status" value="1"/>
</dbReference>
<dbReference type="Gene3D" id="3.20.20.300">
    <property type="entry name" value="Glycoside hydrolase, family 3, N-terminal domain"/>
    <property type="match status" value="1"/>
</dbReference>
<gene>
    <name evidence="8" type="ORF">AM231_12310</name>
</gene>
<dbReference type="OrthoDB" id="9805821at2"/>
<evidence type="ECO:0000256" key="6">
    <source>
        <dbReference type="SAM" id="MobiDB-lite"/>
    </source>
</evidence>
<proteinExistence type="inferred from homology"/>
<keyword evidence="4 8" id="KW-0378">Hydrolase</keyword>
<evidence type="ECO:0000313" key="9">
    <source>
        <dbReference type="Proteomes" id="UP000036932"/>
    </source>
</evidence>
<accession>A0A0M1P5U6</accession>
<dbReference type="EC" id="3.2.1.52" evidence="3"/>
<dbReference type="Pfam" id="PF00933">
    <property type="entry name" value="Glyco_hydro_3"/>
    <property type="match status" value="1"/>
</dbReference>
<dbReference type="GO" id="GO:0004563">
    <property type="term" value="F:beta-N-acetylhexosaminidase activity"/>
    <property type="evidence" value="ECO:0007669"/>
    <property type="project" value="UniProtKB-EC"/>
</dbReference>
<dbReference type="PROSITE" id="PS51257">
    <property type="entry name" value="PROKAR_LIPOPROTEIN"/>
    <property type="match status" value="1"/>
</dbReference>
<dbReference type="GO" id="GO:0009254">
    <property type="term" value="P:peptidoglycan turnover"/>
    <property type="evidence" value="ECO:0007669"/>
    <property type="project" value="TreeGrafter"/>
</dbReference>
<dbReference type="EMBL" id="LIUT01000001">
    <property type="protein sequence ID" value="KOR89841.1"/>
    <property type="molecule type" value="Genomic_DNA"/>
</dbReference>
<comment type="caution">
    <text evidence="8">The sequence shown here is derived from an EMBL/GenBank/DDBJ whole genome shotgun (WGS) entry which is preliminary data.</text>
</comment>
<sequence length="440" mass="47363">MRIMILAAVLLLALAGCKDESGRGISGNNGQEAAPSSQGQKPQEQEPSQEPDKTQTLPGSTGEVEDGDLPSNGKTEAAVTELMSSMTVQEKIGQLVLVGIEGTAMDDTSLKLIKDYHVGGFIFFKDNITSTQQSVKLFNELKHANAANPVPLWLSIDEEGGRVTRFPEEYVKLPSSGKVGGYKNQELTKRVGGLIAEKVSGLGLNMVFAPVLDINSNPNNPVIGDRSFGTNADAVSEQGIASMKGIQENGVVPVVKHFPGHGDTSVDSHLGLPVVEHDLKRLHELELVPFQQAINEGADVVMVAHLLMKSIDPDTPSSYSKPVINDLLRDEMGFKGVVITDDMTMGAVSGNTDVGEASVKSILAGSNIVLIGHEYDMEIGVIQALTDAVEEGVISEEMLNDRVKTTLLLKQKYQVKDEPVKTPDVERLNQKTKQVLDEMK</sequence>